<dbReference type="PANTHER" id="PTHR10953">
    <property type="entry name" value="UBIQUITIN-ACTIVATING ENZYME E1"/>
    <property type="match status" value="1"/>
</dbReference>
<dbReference type="GO" id="GO:0031510">
    <property type="term" value="C:SUMO activating enzyme complex"/>
    <property type="evidence" value="ECO:0007669"/>
    <property type="project" value="TreeGrafter"/>
</dbReference>
<evidence type="ECO:0000313" key="4">
    <source>
        <dbReference type="Proteomes" id="UP000270296"/>
    </source>
</evidence>
<dbReference type="Pfam" id="PF00899">
    <property type="entry name" value="ThiF"/>
    <property type="match status" value="1"/>
</dbReference>
<organism evidence="5">
    <name type="scientific">Soboliphyme baturini</name>
    <dbReference type="NCBI Taxonomy" id="241478"/>
    <lineage>
        <taxon>Eukaryota</taxon>
        <taxon>Metazoa</taxon>
        <taxon>Ecdysozoa</taxon>
        <taxon>Nematoda</taxon>
        <taxon>Enoplea</taxon>
        <taxon>Dorylaimia</taxon>
        <taxon>Dioctophymatida</taxon>
        <taxon>Dioctophymatoidea</taxon>
        <taxon>Soboliphymatidae</taxon>
        <taxon>Soboliphyme</taxon>
    </lineage>
</organism>
<dbReference type="PANTHER" id="PTHR10953:SF162">
    <property type="entry name" value="SUMO-ACTIVATING ENZYME SUBUNIT 1"/>
    <property type="match status" value="1"/>
</dbReference>
<feature type="domain" description="THIF-type NAD/FAD binding fold" evidence="2">
    <location>
        <begin position="17"/>
        <end position="332"/>
    </location>
</feature>
<dbReference type="GO" id="GO:0005737">
    <property type="term" value="C:cytoplasm"/>
    <property type="evidence" value="ECO:0007669"/>
    <property type="project" value="TreeGrafter"/>
</dbReference>
<reference evidence="5" key="1">
    <citation type="submission" date="2016-06" db="UniProtKB">
        <authorList>
            <consortium name="WormBaseParasite"/>
        </authorList>
    </citation>
    <scope>IDENTIFICATION</scope>
</reference>
<evidence type="ECO:0000256" key="1">
    <source>
        <dbReference type="ARBA" id="ARBA00005673"/>
    </source>
</evidence>
<dbReference type="InterPro" id="IPR000594">
    <property type="entry name" value="ThiF_NAD_FAD-bd"/>
</dbReference>
<dbReference type="WBParaSite" id="SBAD_0000078901-mRNA-1">
    <property type="protein sequence ID" value="SBAD_0000078901-mRNA-1"/>
    <property type="gene ID" value="SBAD_0000078901"/>
</dbReference>
<reference evidence="3 4" key="2">
    <citation type="submission" date="2018-11" db="EMBL/GenBank/DDBJ databases">
        <authorList>
            <consortium name="Pathogen Informatics"/>
        </authorList>
    </citation>
    <scope>NUCLEOTIDE SEQUENCE [LARGE SCALE GENOMIC DNA]</scope>
</reference>
<dbReference type="OrthoDB" id="10252231at2759"/>
<proteinExistence type="inferred from homology"/>
<dbReference type="GO" id="GO:0019948">
    <property type="term" value="F:SUMO activating enzyme activity"/>
    <property type="evidence" value="ECO:0007669"/>
    <property type="project" value="TreeGrafter"/>
</dbReference>
<keyword evidence="4" id="KW-1185">Reference proteome</keyword>
<dbReference type="GO" id="GO:0016925">
    <property type="term" value="P:protein sumoylation"/>
    <property type="evidence" value="ECO:0007669"/>
    <property type="project" value="TreeGrafter"/>
</dbReference>
<evidence type="ECO:0000313" key="5">
    <source>
        <dbReference type="WBParaSite" id="SBAD_0000078901-mRNA-1"/>
    </source>
</evidence>
<dbReference type="EMBL" id="UZAM01006620">
    <property type="protein sequence ID" value="VDO92037.1"/>
    <property type="molecule type" value="Genomic_DNA"/>
</dbReference>
<dbReference type="InterPro" id="IPR045886">
    <property type="entry name" value="ThiF/MoeB/HesA"/>
</dbReference>
<dbReference type="Gene3D" id="3.40.50.720">
    <property type="entry name" value="NAD(P)-binding Rossmann-like Domain"/>
    <property type="match status" value="1"/>
</dbReference>
<dbReference type="SUPFAM" id="SSF69572">
    <property type="entry name" value="Activating enzymes of the ubiquitin-like proteins"/>
    <property type="match status" value="1"/>
</dbReference>
<protein>
    <submittedName>
        <fullName evidence="5">ThiF domain-containing protein</fullName>
    </submittedName>
</protein>
<evidence type="ECO:0000313" key="3">
    <source>
        <dbReference type="EMBL" id="VDO92037.1"/>
    </source>
</evidence>
<comment type="similarity">
    <text evidence="1">Belongs to the ubiquitin-activating E1 family.</text>
</comment>
<evidence type="ECO:0000259" key="2">
    <source>
        <dbReference type="Pfam" id="PF00899"/>
    </source>
</evidence>
<gene>
    <name evidence="3" type="ORF">SBAD_LOCUS766</name>
</gene>
<sequence length="340" mass="38110">MDRDTADGITADEFRLYDRQIRLWGLDTQRKIRESSVLVCGLSGLGAEVAKNLMLAGVKSLTLMDSEEVTEADLRANFFLVPEDIGKNRATASSARCRELNPGVSVSVVTSPAEGLNVDHCRQFSFVCLMEQTFETIGKVNQVCRQAHVRFCSGNVAGYFGCGFFDFLEQTYRMAQTVSKDEVHEIGSVEIAEGTLESYHPLEHVLDVQWKTKKVQKGGRRAKMLSDSYFVFQVLFRFTNIRGSFPFGSQQDMVILRKLRDEVLAEFDKCTEKVEFSASFADYIFGQLSPVCAILGGFLASQIINAISEKVQPFNNAIFYDGFENNCQLLKLPLILQCKS</sequence>
<dbReference type="Proteomes" id="UP000270296">
    <property type="component" value="Unassembled WGS sequence"/>
</dbReference>
<name>A0A183IAX2_9BILA</name>
<dbReference type="AlphaFoldDB" id="A0A183IAX2"/>
<accession>A0A183IAX2</accession>
<dbReference type="InterPro" id="IPR035985">
    <property type="entry name" value="Ubiquitin-activating_enz"/>
</dbReference>